<dbReference type="RefSeq" id="WP_139175614.1">
    <property type="nucleotide sequence ID" value="NZ_FMZM01000009.1"/>
</dbReference>
<evidence type="ECO:0000313" key="2">
    <source>
        <dbReference type="EMBL" id="SDD57242.1"/>
    </source>
</evidence>
<reference evidence="3" key="1">
    <citation type="submission" date="2016-10" db="EMBL/GenBank/DDBJ databases">
        <authorList>
            <person name="Varghese N."/>
            <person name="Submissions S."/>
        </authorList>
    </citation>
    <scope>NUCLEOTIDE SEQUENCE [LARGE SCALE GENOMIC DNA]</scope>
    <source>
        <strain evidence="3">CGMCC 4.6858</strain>
    </source>
</reference>
<name>A0A1G6VUE2_9ACTN</name>
<protein>
    <submittedName>
        <fullName evidence="2">Uncharacterized protein</fullName>
    </submittedName>
</protein>
<dbReference type="Proteomes" id="UP000199034">
    <property type="component" value="Unassembled WGS sequence"/>
</dbReference>
<dbReference type="EMBL" id="FMZM01000009">
    <property type="protein sequence ID" value="SDD57242.1"/>
    <property type="molecule type" value="Genomic_DNA"/>
</dbReference>
<keyword evidence="3" id="KW-1185">Reference proteome</keyword>
<proteinExistence type="predicted"/>
<gene>
    <name evidence="2" type="ORF">SAMN05421872_10957</name>
</gene>
<dbReference type="AlphaFoldDB" id="A0A1G6VUE2"/>
<evidence type="ECO:0000313" key="3">
    <source>
        <dbReference type="Proteomes" id="UP000199034"/>
    </source>
</evidence>
<organism evidence="2 3">
    <name type="scientific">Nocardioides lianchengensis</name>
    <dbReference type="NCBI Taxonomy" id="1045774"/>
    <lineage>
        <taxon>Bacteria</taxon>
        <taxon>Bacillati</taxon>
        <taxon>Actinomycetota</taxon>
        <taxon>Actinomycetes</taxon>
        <taxon>Propionibacteriales</taxon>
        <taxon>Nocardioidaceae</taxon>
        <taxon>Nocardioides</taxon>
    </lineage>
</organism>
<feature type="region of interest" description="Disordered" evidence="1">
    <location>
        <begin position="47"/>
        <end position="72"/>
    </location>
</feature>
<dbReference type="STRING" id="1045774.SAMN05421872_10957"/>
<evidence type="ECO:0000256" key="1">
    <source>
        <dbReference type="SAM" id="MobiDB-lite"/>
    </source>
</evidence>
<accession>A0A1G6VUE2</accession>
<sequence>MSGVVALAVLALGGCADDRAAEGGPGGTSLGAVEQGDLCDRLTPEELSDITGGSFEPGETTPAQPGRDDGCFAPSPSTGLVVTVEVWSERDGLEDDLVRLGSPAASTPTTEVTVAGSPALSATAEIEGRQMADLAVDVGDRVLVVLVQQYVVMAEGVTVEDGTQRAIAIAIAEALLATS</sequence>